<keyword evidence="1" id="KW-0472">Membrane</keyword>
<gene>
    <name evidence="2" type="ORF">ACFSNB_04650</name>
</gene>
<keyword evidence="1" id="KW-0812">Transmembrane</keyword>
<dbReference type="Pfam" id="PF02447">
    <property type="entry name" value="GntP_permease"/>
    <property type="match status" value="1"/>
</dbReference>
<feature type="transmembrane region" description="Helical" evidence="1">
    <location>
        <begin position="318"/>
        <end position="341"/>
    </location>
</feature>
<evidence type="ECO:0000256" key="1">
    <source>
        <dbReference type="SAM" id="Phobius"/>
    </source>
</evidence>
<keyword evidence="1" id="KW-1133">Transmembrane helix</keyword>
<comment type="caution">
    <text evidence="2">The sequence shown here is derived from an EMBL/GenBank/DDBJ whole genome shotgun (WGS) entry which is preliminary data.</text>
</comment>
<feature type="transmembrane region" description="Helical" evidence="1">
    <location>
        <begin position="169"/>
        <end position="189"/>
    </location>
</feature>
<feature type="transmembrane region" description="Helical" evidence="1">
    <location>
        <begin position="7"/>
        <end position="40"/>
    </location>
</feature>
<dbReference type="RefSeq" id="WP_377314871.1">
    <property type="nucleotide sequence ID" value="NZ_JBHUIY010000006.1"/>
</dbReference>
<evidence type="ECO:0000313" key="2">
    <source>
        <dbReference type="EMBL" id="MFD2233087.1"/>
    </source>
</evidence>
<dbReference type="PANTHER" id="PTHR30354:SF11">
    <property type="entry name" value="PERMEASE"/>
    <property type="match status" value="1"/>
</dbReference>
<feature type="transmembrane region" description="Helical" evidence="1">
    <location>
        <begin position="210"/>
        <end position="235"/>
    </location>
</feature>
<protein>
    <recommendedName>
        <fullName evidence="4">Gluconate:H+ symporter, GntP family</fullName>
    </recommendedName>
</protein>
<reference evidence="3" key="1">
    <citation type="journal article" date="2019" name="Int. J. Syst. Evol. Microbiol.">
        <title>The Global Catalogue of Microorganisms (GCM) 10K type strain sequencing project: providing services to taxonomists for standard genome sequencing and annotation.</title>
        <authorList>
            <consortium name="The Broad Institute Genomics Platform"/>
            <consortium name="The Broad Institute Genome Sequencing Center for Infectious Disease"/>
            <person name="Wu L."/>
            <person name="Ma J."/>
        </authorList>
    </citation>
    <scope>NUCLEOTIDE SEQUENCE [LARGE SCALE GENOMIC DNA]</scope>
    <source>
        <strain evidence="3">KCTC 15012</strain>
    </source>
</reference>
<name>A0ABW5CAV0_9PROT</name>
<sequence length="437" mass="43176">MLEWNAVYLLLAVALVAVLTEKALVMPLLALLAATGLYGVMQGGAPPWTAGEFGIGFGQAIAAAGLAVAVGAMLAEWAATAGAGAWLAPRLSPRARQAGIALFGLLAGLGGQPVAALAILAPLLRAAGIARARLTLTATAMINAAQGSLLPAPLPVAALTILDGDWRRGLLFGLLAALAQGAVGILLARRGPPGAAMAETAGTAAPRARAGLALPLLTLALIALLIAQSLGQIAAEPFGGGPIRENLLGAGRPMLLAWVGLGGALLLFGGWRRGLLGEDGPLARGLAVSAGLVLTIGTAGGFGMILHNSGMAVVVAEAVPRLGAGLPAGLALAVPFLIALVSRALQGSPLTATLTAAGMMQPLLAPLGLGDGDGRVLAALAVGAGSMALPHVNDGYFWLANHLAGFRAAEGLRRVSGGALVQALAGLAVLMALAAAR</sequence>
<proteinExistence type="predicted"/>
<feature type="transmembrane region" description="Helical" evidence="1">
    <location>
        <begin position="283"/>
        <end position="306"/>
    </location>
</feature>
<organism evidence="2 3">
    <name type="scientific">Phaeospirillum tilakii</name>
    <dbReference type="NCBI Taxonomy" id="741673"/>
    <lineage>
        <taxon>Bacteria</taxon>
        <taxon>Pseudomonadati</taxon>
        <taxon>Pseudomonadota</taxon>
        <taxon>Alphaproteobacteria</taxon>
        <taxon>Rhodospirillales</taxon>
        <taxon>Rhodospirillaceae</taxon>
        <taxon>Phaeospirillum</taxon>
    </lineage>
</organism>
<feature type="transmembrane region" description="Helical" evidence="1">
    <location>
        <begin position="255"/>
        <end position="271"/>
    </location>
</feature>
<keyword evidence="3" id="KW-1185">Reference proteome</keyword>
<dbReference type="EMBL" id="JBHUIY010000006">
    <property type="protein sequence ID" value="MFD2233087.1"/>
    <property type="molecule type" value="Genomic_DNA"/>
</dbReference>
<feature type="transmembrane region" description="Helical" evidence="1">
    <location>
        <begin position="100"/>
        <end position="124"/>
    </location>
</feature>
<evidence type="ECO:0000313" key="3">
    <source>
        <dbReference type="Proteomes" id="UP001597296"/>
    </source>
</evidence>
<dbReference type="InterPro" id="IPR003474">
    <property type="entry name" value="Glcn_transporter"/>
</dbReference>
<dbReference type="PANTHER" id="PTHR30354">
    <property type="entry name" value="GNT FAMILY GLUCONATE TRANSPORTER"/>
    <property type="match status" value="1"/>
</dbReference>
<dbReference type="Proteomes" id="UP001597296">
    <property type="component" value="Unassembled WGS sequence"/>
</dbReference>
<feature type="transmembrane region" description="Helical" evidence="1">
    <location>
        <begin position="60"/>
        <end position="88"/>
    </location>
</feature>
<evidence type="ECO:0008006" key="4">
    <source>
        <dbReference type="Google" id="ProtNLM"/>
    </source>
</evidence>
<feature type="transmembrane region" description="Helical" evidence="1">
    <location>
        <begin position="415"/>
        <end position="436"/>
    </location>
</feature>
<accession>A0ABW5CAV0</accession>